<keyword evidence="1" id="KW-0732">Signal</keyword>
<evidence type="ECO:0000313" key="3">
    <source>
        <dbReference type="Proteomes" id="UP001243717"/>
    </source>
</evidence>
<comment type="caution">
    <text evidence="2">The sequence shown here is derived from an EMBL/GenBank/DDBJ whole genome shotgun (WGS) entry which is preliminary data.</text>
</comment>
<dbReference type="Proteomes" id="UP001243717">
    <property type="component" value="Unassembled WGS sequence"/>
</dbReference>
<reference evidence="2 3" key="1">
    <citation type="submission" date="2023-04" db="EMBL/GenBank/DDBJ databases">
        <title>A novel bacteria isolated from coastal sediment.</title>
        <authorList>
            <person name="Liu X.-J."/>
            <person name="Du Z.-J."/>
        </authorList>
    </citation>
    <scope>NUCLEOTIDE SEQUENCE [LARGE SCALE GENOMIC DNA]</scope>
    <source>
        <strain evidence="2 3">SDUM461004</strain>
    </source>
</reference>
<proteinExistence type="predicted"/>
<organism evidence="2 3">
    <name type="scientific">Thalassobacterium sedimentorum</name>
    <dbReference type="NCBI Taxonomy" id="3041258"/>
    <lineage>
        <taxon>Bacteria</taxon>
        <taxon>Pseudomonadati</taxon>
        <taxon>Verrucomicrobiota</taxon>
        <taxon>Opitutia</taxon>
        <taxon>Puniceicoccales</taxon>
        <taxon>Coraliomargaritaceae</taxon>
        <taxon>Thalassobacterium</taxon>
    </lineage>
</organism>
<evidence type="ECO:0008006" key="4">
    <source>
        <dbReference type="Google" id="ProtNLM"/>
    </source>
</evidence>
<name>A0ABU1AFS3_9BACT</name>
<dbReference type="RefSeq" id="WP_308984048.1">
    <property type="nucleotide sequence ID" value="NZ_JARXIC010000004.1"/>
</dbReference>
<accession>A0ABU1AFS3</accession>
<gene>
    <name evidence="2" type="ORF">QEH59_03935</name>
</gene>
<protein>
    <recommendedName>
        <fullName evidence="4">DUF3035 domain-containing protein</fullName>
    </recommendedName>
</protein>
<dbReference type="EMBL" id="JARXIC010000004">
    <property type="protein sequence ID" value="MDQ8193559.1"/>
    <property type="molecule type" value="Genomic_DNA"/>
</dbReference>
<sequence>MCSQHRPLYSLVVIALALLSGCSNPSGVRVTEGDQQIGSARTGTVIAVNTATIVHVNEFERLATLRNARTLEDNTFLVTRDSAGNQTATLKTRPQRDGLRTADILEGLPRINDRALPVSLSESERLRKIYRDPVVD</sequence>
<feature type="signal peptide" evidence="1">
    <location>
        <begin position="1"/>
        <end position="25"/>
    </location>
</feature>
<feature type="chain" id="PRO_5045488447" description="DUF3035 domain-containing protein" evidence="1">
    <location>
        <begin position="26"/>
        <end position="136"/>
    </location>
</feature>
<evidence type="ECO:0000256" key="1">
    <source>
        <dbReference type="SAM" id="SignalP"/>
    </source>
</evidence>
<evidence type="ECO:0000313" key="2">
    <source>
        <dbReference type="EMBL" id="MDQ8193559.1"/>
    </source>
</evidence>
<keyword evidence="3" id="KW-1185">Reference proteome</keyword>
<dbReference type="PROSITE" id="PS51257">
    <property type="entry name" value="PROKAR_LIPOPROTEIN"/>
    <property type="match status" value="1"/>
</dbReference>